<dbReference type="RefSeq" id="WP_386720592.1">
    <property type="nucleotide sequence ID" value="NZ_JBHRSZ010000004.1"/>
</dbReference>
<keyword evidence="6 13" id="KW-0441">Lipid A biosynthesis</keyword>
<sequence>MSSIESAWYKGAKWLKLLRPLSNLAEHYARSKRNRFLSSQVQNQIITSNGKSIPLIIVGNISVGGTGKTPFTIALARFLESKGKKVGIVSRGYGSQLKSFPYEVQLNSLPEDSGDEPLLLKQRLGCPVIIAPDRIAAIDLLVSRYDLDVILSDDGMQHYRMPRTLEIALVDGQRGLGNGRMLPEGPLREPCERLSSVDFVVVNSASDAFPDGFDFEWTEWFKQYSYHVMSIRPGQFYRLDNDEQEVIVGESVYAVSGIGNPERFYNTLSSLGVKYSPKPFKDHHKFELLDFVDMADQRIVMTEKDAVKCRTLDLGNAVYLSIEAELDASLFDQIYSRLF</sequence>
<dbReference type="EC" id="2.7.1.130" evidence="3 13"/>
<dbReference type="HAMAP" id="MF_00409">
    <property type="entry name" value="LpxK"/>
    <property type="match status" value="1"/>
</dbReference>
<keyword evidence="11 13" id="KW-0443">Lipid metabolism</keyword>
<comment type="catalytic activity">
    <reaction evidence="13">
        <text>a lipid A disaccharide + ATP = a lipid IVA + ADP + H(+)</text>
        <dbReference type="Rhea" id="RHEA:67840"/>
        <dbReference type="ChEBI" id="CHEBI:15378"/>
        <dbReference type="ChEBI" id="CHEBI:30616"/>
        <dbReference type="ChEBI" id="CHEBI:176343"/>
        <dbReference type="ChEBI" id="CHEBI:176425"/>
        <dbReference type="ChEBI" id="CHEBI:456216"/>
        <dbReference type="EC" id="2.7.1.130"/>
    </reaction>
</comment>
<dbReference type="SUPFAM" id="SSF52540">
    <property type="entry name" value="P-loop containing nucleoside triphosphate hydrolases"/>
    <property type="match status" value="1"/>
</dbReference>
<dbReference type="PANTHER" id="PTHR42724">
    <property type="entry name" value="TETRAACYLDISACCHARIDE 4'-KINASE"/>
    <property type="match status" value="1"/>
</dbReference>
<evidence type="ECO:0000313" key="15">
    <source>
        <dbReference type="Proteomes" id="UP001595476"/>
    </source>
</evidence>
<evidence type="ECO:0000256" key="1">
    <source>
        <dbReference type="ARBA" id="ARBA00002274"/>
    </source>
</evidence>
<evidence type="ECO:0000256" key="10">
    <source>
        <dbReference type="ARBA" id="ARBA00022840"/>
    </source>
</evidence>
<protein>
    <recommendedName>
        <fullName evidence="4 13">Tetraacyldisaccharide 4'-kinase</fullName>
        <ecNumber evidence="3 13">2.7.1.130</ecNumber>
    </recommendedName>
    <alternativeName>
        <fullName evidence="12 13">Lipid A 4'-kinase</fullName>
    </alternativeName>
</protein>
<comment type="pathway">
    <text evidence="2 13">Glycolipid biosynthesis; lipid IV(A) biosynthesis; lipid IV(A) from (3R)-3-hydroxytetradecanoyl-[acyl-carrier-protein] and UDP-N-acetyl-alpha-D-glucosamine: step 6/6.</text>
</comment>
<name>A0ABV7HCF4_9GAMM</name>
<organism evidence="14 15">
    <name type="scientific">Litoribrevibacter euphylliae</name>
    <dbReference type="NCBI Taxonomy" id="1834034"/>
    <lineage>
        <taxon>Bacteria</taxon>
        <taxon>Pseudomonadati</taxon>
        <taxon>Pseudomonadota</taxon>
        <taxon>Gammaproteobacteria</taxon>
        <taxon>Oceanospirillales</taxon>
        <taxon>Oceanospirillaceae</taxon>
        <taxon>Litoribrevibacter</taxon>
    </lineage>
</organism>
<evidence type="ECO:0000256" key="5">
    <source>
        <dbReference type="ARBA" id="ARBA00022516"/>
    </source>
</evidence>
<evidence type="ECO:0000256" key="9">
    <source>
        <dbReference type="ARBA" id="ARBA00022777"/>
    </source>
</evidence>
<dbReference type="EMBL" id="JBHRSZ010000004">
    <property type="protein sequence ID" value="MFC3151575.1"/>
    <property type="molecule type" value="Genomic_DNA"/>
</dbReference>
<proteinExistence type="inferred from homology"/>
<dbReference type="InterPro" id="IPR027417">
    <property type="entry name" value="P-loop_NTPase"/>
</dbReference>
<feature type="binding site" evidence="13">
    <location>
        <begin position="62"/>
        <end position="69"/>
    </location>
    <ligand>
        <name>ATP</name>
        <dbReference type="ChEBI" id="CHEBI:30616"/>
    </ligand>
</feature>
<evidence type="ECO:0000256" key="11">
    <source>
        <dbReference type="ARBA" id="ARBA00023098"/>
    </source>
</evidence>
<dbReference type="Pfam" id="PF02606">
    <property type="entry name" value="LpxK"/>
    <property type="match status" value="1"/>
</dbReference>
<evidence type="ECO:0000256" key="12">
    <source>
        <dbReference type="ARBA" id="ARBA00029757"/>
    </source>
</evidence>
<evidence type="ECO:0000256" key="8">
    <source>
        <dbReference type="ARBA" id="ARBA00022741"/>
    </source>
</evidence>
<evidence type="ECO:0000256" key="13">
    <source>
        <dbReference type="HAMAP-Rule" id="MF_00409"/>
    </source>
</evidence>
<comment type="similarity">
    <text evidence="13">Belongs to the LpxK family.</text>
</comment>
<evidence type="ECO:0000256" key="4">
    <source>
        <dbReference type="ARBA" id="ARBA00016436"/>
    </source>
</evidence>
<dbReference type="CDD" id="cd01983">
    <property type="entry name" value="SIMIBI"/>
    <property type="match status" value="1"/>
</dbReference>
<accession>A0ABV7HCF4</accession>
<evidence type="ECO:0000256" key="3">
    <source>
        <dbReference type="ARBA" id="ARBA00012071"/>
    </source>
</evidence>
<keyword evidence="15" id="KW-1185">Reference proteome</keyword>
<evidence type="ECO:0000256" key="2">
    <source>
        <dbReference type="ARBA" id="ARBA00004870"/>
    </source>
</evidence>
<evidence type="ECO:0000256" key="7">
    <source>
        <dbReference type="ARBA" id="ARBA00022679"/>
    </source>
</evidence>
<dbReference type="GO" id="GO:0009029">
    <property type="term" value="F:lipid-A 4'-kinase activity"/>
    <property type="evidence" value="ECO:0007669"/>
    <property type="project" value="UniProtKB-EC"/>
</dbReference>
<evidence type="ECO:0000313" key="14">
    <source>
        <dbReference type="EMBL" id="MFC3151575.1"/>
    </source>
</evidence>
<keyword evidence="9 13" id="KW-0418">Kinase</keyword>
<keyword evidence="7 13" id="KW-0808">Transferase</keyword>
<reference evidence="15" key="1">
    <citation type="journal article" date="2019" name="Int. J. Syst. Evol. Microbiol.">
        <title>The Global Catalogue of Microorganisms (GCM) 10K type strain sequencing project: providing services to taxonomists for standard genome sequencing and annotation.</title>
        <authorList>
            <consortium name="The Broad Institute Genomics Platform"/>
            <consortium name="The Broad Institute Genome Sequencing Center for Infectious Disease"/>
            <person name="Wu L."/>
            <person name="Ma J."/>
        </authorList>
    </citation>
    <scope>NUCLEOTIDE SEQUENCE [LARGE SCALE GENOMIC DNA]</scope>
    <source>
        <strain evidence="15">KCTC 52438</strain>
    </source>
</reference>
<dbReference type="Proteomes" id="UP001595476">
    <property type="component" value="Unassembled WGS sequence"/>
</dbReference>
<dbReference type="NCBIfam" id="TIGR00682">
    <property type="entry name" value="lpxK"/>
    <property type="match status" value="1"/>
</dbReference>
<gene>
    <name evidence="13 14" type="primary">lpxK</name>
    <name evidence="14" type="ORF">ACFOEK_11100</name>
</gene>
<keyword evidence="8 13" id="KW-0547">Nucleotide-binding</keyword>
<comment type="function">
    <text evidence="1 13">Transfers the gamma-phosphate of ATP to the 4'-position of a tetraacyldisaccharide 1-phosphate intermediate (termed DS-1-P) to form tetraacyldisaccharide 1,4'-bis-phosphate (lipid IVA).</text>
</comment>
<comment type="caution">
    <text evidence="14">The sequence shown here is derived from an EMBL/GenBank/DDBJ whole genome shotgun (WGS) entry which is preliminary data.</text>
</comment>
<keyword evidence="5 13" id="KW-0444">Lipid biosynthesis</keyword>
<dbReference type="PANTHER" id="PTHR42724:SF1">
    <property type="entry name" value="TETRAACYLDISACCHARIDE 4'-KINASE, MITOCHONDRIAL-RELATED"/>
    <property type="match status" value="1"/>
</dbReference>
<keyword evidence="10 13" id="KW-0067">ATP-binding</keyword>
<evidence type="ECO:0000256" key="6">
    <source>
        <dbReference type="ARBA" id="ARBA00022556"/>
    </source>
</evidence>
<dbReference type="InterPro" id="IPR003758">
    <property type="entry name" value="LpxK"/>
</dbReference>